<dbReference type="OrthoDB" id="275594at2157"/>
<dbReference type="KEGG" id="hrr:HZS55_09175"/>
<dbReference type="EMBL" id="CP058910">
    <property type="protein sequence ID" value="QLH77456.1"/>
    <property type="molecule type" value="Genomic_DNA"/>
</dbReference>
<feature type="region of interest" description="Disordered" evidence="1">
    <location>
        <begin position="61"/>
        <end position="121"/>
    </location>
</feature>
<evidence type="ECO:0000313" key="3">
    <source>
        <dbReference type="Proteomes" id="UP000509667"/>
    </source>
</evidence>
<dbReference type="GeneID" id="56078032"/>
<proteinExistence type="predicted"/>
<name>A0A7D5TCP2_9EURY</name>
<reference evidence="2 3" key="1">
    <citation type="submission" date="2020-07" db="EMBL/GenBank/DDBJ databases">
        <title>Halosimplex pelagicum sp. nov. and Halosimplex rubrum sp. nov., isolated from salted brown alga Laminaria, and emended description of the genus Halosimplex.</title>
        <authorList>
            <person name="Cui H."/>
        </authorList>
    </citation>
    <scope>NUCLEOTIDE SEQUENCE [LARGE SCALE GENOMIC DNA]</scope>
    <source>
        <strain evidence="2 3">R27</strain>
    </source>
</reference>
<evidence type="ECO:0000256" key="1">
    <source>
        <dbReference type="SAM" id="MobiDB-lite"/>
    </source>
</evidence>
<organism evidence="2 3">
    <name type="scientific">Halosimplex rubrum</name>
    <dbReference type="NCBI Taxonomy" id="869889"/>
    <lineage>
        <taxon>Archaea</taxon>
        <taxon>Methanobacteriati</taxon>
        <taxon>Methanobacteriota</taxon>
        <taxon>Stenosarchaea group</taxon>
        <taxon>Halobacteria</taxon>
        <taxon>Halobacteriales</taxon>
        <taxon>Haloarculaceae</taxon>
        <taxon>Halosimplex</taxon>
    </lineage>
</organism>
<dbReference type="Proteomes" id="UP000509667">
    <property type="component" value="Chromosome"/>
</dbReference>
<sequence>MAPDPSDVKRVLGSTDLSDSEVQAFITEATAEYEAVIGNEAVDADLKDLVITRLAAHGIATGPERQIDSAGEGDGNVKFAGDTGEGLNATTQGQRAQDLDPTGQLGGGEDDESSDHFTFST</sequence>
<protein>
    <submittedName>
        <fullName evidence="2">Uncharacterized protein</fullName>
    </submittedName>
</protein>
<dbReference type="AlphaFoldDB" id="A0A7D5TCP2"/>
<gene>
    <name evidence="2" type="ORF">HZS55_09175</name>
</gene>
<evidence type="ECO:0000313" key="2">
    <source>
        <dbReference type="EMBL" id="QLH77456.1"/>
    </source>
</evidence>
<dbReference type="RefSeq" id="WP_179911383.1">
    <property type="nucleotide sequence ID" value="NZ_CP058910.1"/>
</dbReference>
<accession>A0A7D5TCP2</accession>
<keyword evidence="3" id="KW-1185">Reference proteome</keyword>